<dbReference type="SUPFAM" id="SSF81383">
    <property type="entry name" value="F-box domain"/>
    <property type="match status" value="1"/>
</dbReference>
<keyword evidence="3" id="KW-1185">Reference proteome</keyword>
<protein>
    <recommendedName>
        <fullName evidence="1">F-box domain-containing protein</fullName>
    </recommendedName>
</protein>
<name>A0AAD4P476_PERFH</name>
<evidence type="ECO:0000259" key="1">
    <source>
        <dbReference type="PROSITE" id="PS50181"/>
    </source>
</evidence>
<evidence type="ECO:0000313" key="2">
    <source>
        <dbReference type="EMBL" id="KAH6826253.1"/>
    </source>
</evidence>
<accession>A0AAD4P476</accession>
<dbReference type="SMART" id="SM00256">
    <property type="entry name" value="FBOX"/>
    <property type="match status" value="1"/>
</dbReference>
<dbReference type="NCBIfam" id="TIGR01640">
    <property type="entry name" value="F_box_assoc_1"/>
    <property type="match status" value="1"/>
</dbReference>
<dbReference type="InterPro" id="IPR036047">
    <property type="entry name" value="F-box-like_dom_sf"/>
</dbReference>
<dbReference type="PANTHER" id="PTHR31672:SF13">
    <property type="entry name" value="F-BOX PROTEIN CPR30-LIKE"/>
    <property type="match status" value="1"/>
</dbReference>
<dbReference type="CDD" id="cd22157">
    <property type="entry name" value="F-box_AtFBW1-like"/>
    <property type="match status" value="1"/>
</dbReference>
<proteinExistence type="predicted"/>
<dbReference type="Proteomes" id="UP001190926">
    <property type="component" value="Unassembled WGS sequence"/>
</dbReference>
<evidence type="ECO:0000313" key="3">
    <source>
        <dbReference type="Proteomes" id="UP001190926"/>
    </source>
</evidence>
<dbReference type="InterPro" id="IPR006527">
    <property type="entry name" value="F-box-assoc_dom_typ1"/>
</dbReference>
<dbReference type="InterPro" id="IPR017451">
    <property type="entry name" value="F-box-assoc_interact_dom"/>
</dbReference>
<dbReference type="EMBL" id="SDAM02000167">
    <property type="protein sequence ID" value="KAH6826253.1"/>
    <property type="molecule type" value="Genomic_DNA"/>
</dbReference>
<gene>
    <name evidence="2" type="ORF">C2S53_001690</name>
</gene>
<dbReference type="PROSITE" id="PS50181">
    <property type="entry name" value="FBOX"/>
    <property type="match status" value="1"/>
</dbReference>
<reference evidence="2 3" key="1">
    <citation type="journal article" date="2021" name="Nat. Commun.">
        <title>Incipient diploidization of the medicinal plant Perilla within 10,000 years.</title>
        <authorList>
            <person name="Zhang Y."/>
            <person name="Shen Q."/>
            <person name="Leng L."/>
            <person name="Zhang D."/>
            <person name="Chen S."/>
            <person name="Shi Y."/>
            <person name="Ning Z."/>
            <person name="Chen S."/>
        </authorList>
    </citation>
    <scope>NUCLEOTIDE SEQUENCE [LARGE SCALE GENOMIC DNA]</scope>
    <source>
        <strain evidence="3">cv. PC099</strain>
    </source>
</reference>
<dbReference type="PANTHER" id="PTHR31672">
    <property type="entry name" value="BNACNNG10540D PROTEIN"/>
    <property type="match status" value="1"/>
</dbReference>
<organism evidence="2 3">
    <name type="scientific">Perilla frutescens var. hirtella</name>
    <name type="common">Perilla citriodora</name>
    <name type="synonym">Perilla setoyensis</name>
    <dbReference type="NCBI Taxonomy" id="608512"/>
    <lineage>
        <taxon>Eukaryota</taxon>
        <taxon>Viridiplantae</taxon>
        <taxon>Streptophyta</taxon>
        <taxon>Embryophyta</taxon>
        <taxon>Tracheophyta</taxon>
        <taxon>Spermatophyta</taxon>
        <taxon>Magnoliopsida</taxon>
        <taxon>eudicotyledons</taxon>
        <taxon>Gunneridae</taxon>
        <taxon>Pentapetalae</taxon>
        <taxon>asterids</taxon>
        <taxon>lamiids</taxon>
        <taxon>Lamiales</taxon>
        <taxon>Lamiaceae</taxon>
        <taxon>Nepetoideae</taxon>
        <taxon>Elsholtzieae</taxon>
        <taxon>Perilla</taxon>
    </lineage>
</organism>
<feature type="domain" description="F-box" evidence="1">
    <location>
        <begin position="3"/>
        <end position="49"/>
    </location>
</feature>
<dbReference type="InterPro" id="IPR001810">
    <property type="entry name" value="F-box_dom"/>
</dbReference>
<dbReference type="Pfam" id="PF00646">
    <property type="entry name" value="F-box"/>
    <property type="match status" value="1"/>
</dbReference>
<dbReference type="Pfam" id="PF07734">
    <property type="entry name" value="FBA_1"/>
    <property type="match status" value="1"/>
</dbReference>
<dbReference type="InterPro" id="IPR050796">
    <property type="entry name" value="SCF_F-box_component"/>
</dbReference>
<sequence>MGQDFFTYLPSEMIMNILSRLPIRSIIRCKFVCKSWLDLLATPEFVKSHLSKAAPGLALFLYAEHPKPYKFFEFVDKLNLHRRVLHWNMDTVFNFNLPFARPLHSSANGLLFLCRRGAGHHDFYKLRQDGAIWPRNLLICNPITRDYIMIPRPQESSPKAQLHMDSFGFGVSRMSGQYKLVWRFHEWIRGTRPPGNFAESECQVYTVGTGSWRRVGSGGRSLLYIRGNDVGVFLNGNLHWLALEREGSSVWISCFDLETELFSTFSPPPLLHRSDTCSRILSALGECLCLCDNSADDEIVIWLMKEYGDEKSWTKEFIIPKISPVEYSGILRPIKVFEKGGILMAWEADSRVLYFTSKTIAIRKLDLFELNVDYNVHAIMYTPSFVSLKTFAMENVTSF</sequence>
<comment type="caution">
    <text evidence="2">The sequence shown here is derived from an EMBL/GenBank/DDBJ whole genome shotgun (WGS) entry which is preliminary data.</text>
</comment>
<dbReference type="AlphaFoldDB" id="A0AAD4P476"/>
<dbReference type="Gene3D" id="1.20.1280.50">
    <property type="match status" value="1"/>
</dbReference>